<keyword evidence="4" id="KW-1185">Reference proteome</keyword>
<proteinExistence type="predicted"/>
<dbReference type="Proteomes" id="UP000318578">
    <property type="component" value="Unassembled WGS sequence"/>
</dbReference>
<evidence type="ECO:0000256" key="2">
    <source>
        <dbReference type="SAM" id="SignalP"/>
    </source>
</evidence>
<keyword evidence="2" id="KW-0732">Signal</keyword>
<sequence length="134" mass="14408">MLVSLRRVAVVGCGTAAVLAVSVPVASAQTPEPTTPGYGQVTLSPEESQYLCADLLPRLADRTAKLTTRINGDANTTGSVAWLRARADGQRAKGHPQLADQLARRADRRAGRVDDLESIQDRLTNFRNSHCEAK</sequence>
<feature type="region of interest" description="Disordered" evidence="1">
    <location>
        <begin position="88"/>
        <end position="107"/>
    </location>
</feature>
<evidence type="ECO:0000313" key="4">
    <source>
        <dbReference type="Proteomes" id="UP000318578"/>
    </source>
</evidence>
<evidence type="ECO:0000313" key="3">
    <source>
        <dbReference type="EMBL" id="TVT23674.1"/>
    </source>
</evidence>
<name>A0A558AHD2_9PSEU</name>
<dbReference type="EMBL" id="VJZA01000010">
    <property type="protein sequence ID" value="TVT23674.1"/>
    <property type="molecule type" value="Genomic_DNA"/>
</dbReference>
<feature type="signal peptide" evidence="2">
    <location>
        <begin position="1"/>
        <end position="28"/>
    </location>
</feature>
<dbReference type="OrthoDB" id="3696905at2"/>
<dbReference type="AlphaFoldDB" id="A0A558AHD2"/>
<feature type="chain" id="PRO_5022172101" evidence="2">
    <location>
        <begin position="29"/>
        <end position="134"/>
    </location>
</feature>
<dbReference type="RefSeq" id="WP_144636584.1">
    <property type="nucleotide sequence ID" value="NZ_BNAX01000009.1"/>
</dbReference>
<accession>A0A558AHD2</accession>
<comment type="caution">
    <text evidence="3">The sequence shown here is derived from an EMBL/GenBank/DDBJ whole genome shotgun (WGS) entry which is preliminary data.</text>
</comment>
<reference evidence="3 4" key="1">
    <citation type="submission" date="2019-07" db="EMBL/GenBank/DDBJ databases">
        <title>New species of Amycolatopsis and Streptomyces.</title>
        <authorList>
            <person name="Duangmal K."/>
            <person name="Teo W.F.A."/>
            <person name="Lipun K."/>
        </authorList>
    </citation>
    <scope>NUCLEOTIDE SEQUENCE [LARGE SCALE GENOMIC DNA]</scope>
    <source>
        <strain evidence="3 4">JCM 30562</strain>
    </source>
</reference>
<organism evidence="3 4">
    <name type="scientific">Amycolatopsis acidiphila</name>
    <dbReference type="NCBI Taxonomy" id="715473"/>
    <lineage>
        <taxon>Bacteria</taxon>
        <taxon>Bacillati</taxon>
        <taxon>Actinomycetota</taxon>
        <taxon>Actinomycetes</taxon>
        <taxon>Pseudonocardiales</taxon>
        <taxon>Pseudonocardiaceae</taxon>
        <taxon>Amycolatopsis</taxon>
    </lineage>
</organism>
<evidence type="ECO:0000256" key="1">
    <source>
        <dbReference type="SAM" id="MobiDB-lite"/>
    </source>
</evidence>
<gene>
    <name evidence="3" type="ORF">FNH06_09240</name>
</gene>
<protein>
    <submittedName>
        <fullName evidence="3">Uncharacterized protein</fullName>
    </submittedName>
</protein>